<evidence type="ECO:0000259" key="2">
    <source>
        <dbReference type="PROSITE" id="PS50054"/>
    </source>
</evidence>
<dbReference type="EMBL" id="JAPDFW010000006">
    <property type="protein sequence ID" value="KAJ5080607.1"/>
    <property type="molecule type" value="Genomic_DNA"/>
</dbReference>
<evidence type="ECO:0000313" key="4">
    <source>
        <dbReference type="EMBL" id="KAJ5080607.1"/>
    </source>
</evidence>
<keyword evidence="5" id="KW-1185">Reference proteome</keyword>
<dbReference type="InterPro" id="IPR057023">
    <property type="entry name" value="PTP-SAK"/>
</dbReference>
<dbReference type="InterPro" id="IPR003595">
    <property type="entry name" value="Tyr_Pase_cat"/>
</dbReference>
<evidence type="ECO:0000256" key="1">
    <source>
        <dbReference type="ARBA" id="ARBA00022801"/>
    </source>
</evidence>
<dbReference type="PROSITE" id="PS50054">
    <property type="entry name" value="TYR_PHOSPHATASE_DUAL"/>
    <property type="match status" value="1"/>
</dbReference>
<evidence type="ECO:0000313" key="5">
    <source>
        <dbReference type="Proteomes" id="UP001149090"/>
    </source>
</evidence>
<dbReference type="FunFam" id="3.90.190.10:FF:000157">
    <property type="entry name" value="Protein-tyrosine phosphatase"/>
    <property type="match status" value="1"/>
</dbReference>
<dbReference type="GO" id="GO:0016791">
    <property type="term" value="F:phosphatase activity"/>
    <property type="evidence" value="ECO:0007669"/>
    <property type="project" value="UniProtKB-ARBA"/>
</dbReference>
<dbReference type="PROSITE" id="PS00383">
    <property type="entry name" value="TYR_PHOSPHATASE_1"/>
    <property type="match status" value="1"/>
</dbReference>
<feature type="domain" description="Tyrosine specific protein phosphatases" evidence="3">
    <location>
        <begin position="109"/>
        <end position="177"/>
    </location>
</feature>
<reference evidence="4" key="1">
    <citation type="submission" date="2022-10" db="EMBL/GenBank/DDBJ databases">
        <title>Novel sulphate-reducing endosymbionts in the free-living metamonad Anaeramoeba.</title>
        <authorList>
            <person name="Jerlstrom-Hultqvist J."/>
            <person name="Cepicka I."/>
            <person name="Gallot-Lavallee L."/>
            <person name="Salas-Leiva D."/>
            <person name="Curtis B.A."/>
            <person name="Zahonova K."/>
            <person name="Pipaliya S."/>
            <person name="Dacks J."/>
            <person name="Roger A.J."/>
        </authorList>
    </citation>
    <scope>NUCLEOTIDE SEQUENCE</scope>
    <source>
        <strain evidence="4">BMAN</strain>
    </source>
</reference>
<dbReference type="InterPro" id="IPR020422">
    <property type="entry name" value="TYR_PHOSPHATASE_DUAL_dom"/>
</dbReference>
<dbReference type="Pfam" id="PF22784">
    <property type="entry name" value="PTP-SAK"/>
    <property type="match status" value="1"/>
</dbReference>
<comment type="caution">
    <text evidence="4">The sequence shown here is derived from an EMBL/GenBank/DDBJ whole genome shotgun (WGS) entry which is preliminary data.</text>
</comment>
<name>A0A9Q0RHU6_ANAIG</name>
<feature type="domain" description="Tyrosine-protein phosphatase" evidence="2">
    <location>
        <begin position="40"/>
        <end position="188"/>
    </location>
</feature>
<dbReference type="AlphaFoldDB" id="A0A9Q0RHU6"/>
<keyword evidence="1" id="KW-0378">Hydrolase</keyword>
<proteinExistence type="predicted"/>
<sequence>MEIKSKSQKEESKRGSLYEIAKSNKIAFLRNKQPQPEPFFFSWVVENKLAGMGFPCFLEQFITLKDKYGVGLVVSCIEEYMCPPLDMFEKTNLQSILINWADRSTISIKQMIELTDQMDEVIQKNEAVVVHCFGGKGRTGTALACYLIAKLGFGGKEAIELVREKRNGSIETESQEKFIIDFYNKLNPDKKQEYLVNENQNFLKIKLRPIKK</sequence>
<dbReference type="InterPro" id="IPR050561">
    <property type="entry name" value="PTP"/>
</dbReference>
<dbReference type="SMART" id="SM00195">
    <property type="entry name" value="DSPc"/>
    <property type="match status" value="1"/>
</dbReference>
<dbReference type="PANTHER" id="PTHR23339">
    <property type="entry name" value="TYROSINE SPECIFIC PROTEIN PHOSPHATASE AND DUAL SPECIFICITY PROTEIN PHOSPHATASE"/>
    <property type="match status" value="1"/>
</dbReference>
<dbReference type="Proteomes" id="UP001149090">
    <property type="component" value="Unassembled WGS sequence"/>
</dbReference>
<gene>
    <name evidence="4" type="ORF">M0811_13923</name>
</gene>
<dbReference type="SMART" id="SM00404">
    <property type="entry name" value="PTPc_motif"/>
    <property type="match status" value="1"/>
</dbReference>
<dbReference type="PROSITE" id="PS50056">
    <property type="entry name" value="TYR_PHOSPHATASE_2"/>
    <property type="match status" value="1"/>
</dbReference>
<dbReference type="InterPro" id="IPR016130">
    <property type="entry name" value="Tyr_Pase_AS"/>
</dbReference>
<organism evidence="4 5">
    <name type="scientific">Anaeramoeba ignava</name>
    <name type="common">Anaerobic marine amoeba</name>
    <dbReference type="NCBI Taxonomy" id="1746090"/>
    <lineage>
        <taxon>Eukaryota</taxon>
        <taxon>Metamonada</taxon>
        <taxon>Anaeramoebidae</taxon>
        <taxon>Anaeramoeba</taxon>
    </lineage>
</organism>
<protein>
    <submittedName>
        <fullName evidence="4">Dual specificity protein phosphatase 23</fullName>
    </submittedName>
</protein>
<dbReference type="SUPFAM" id="SSF52799">
    <property type="entry name" value="(Phosphotyrosine protein) phosphatases II"/>
    <property type="match status" value="1"/>
</dbReference>
<dbReference type="InterPro" id="IPR000387">
    <property type="entry name" value="Tyr_Pase_dom"/>
</dbReference>
<dbReference type="Gene3D" id="3.90.190.10">
    <property type="entry name" value="Protein tyrosine phosphatase superfamily"/>
    <property type="match status" value="1"/>
</dbReference>
<dbReference type="InterPro" id="IPR029021">
    <property type="entry name" value="Prot-tyrosine_phosphatase-like"/>
</dbReference>
<accession>A0A9Q0RHU6</accession>
<evidence type="ECO:0000259" key="3">
    <source>
        <dbReference type="PROSITE" id="PS50056"/>
    </source>
</evidence>
<dbReference type="OrthoDB" id="19045at2759"/>